<dbReference type="SUPFAM" id="SSF55729">
    <property type="entry name" value="Acyl-CoA N-acyltransferases (Nat)"/>
    <property type="match status" value="1"/>
</dbReference>
<dbReference type="STRING" id="180332.GCA_000797495_02566"/>
<comment type="caution">
    <text evidence="2">The sequence shown here is derived from an EMBL/GenBank/DDBJ whole genome shotgun (WGS) entry which is preliminary data.</text>
</comment>
<dbReference type="GO" id="GO:0016747">
    <property type="term" value="F:acyltransferase activity, transferring groups other than amino-acyl groups"/>
    <property type="evidence" value="ECO:0007669"/>
    <property type="project" value="InterPro"/>
</dbReference>
<dbReference type="InterPro" id="IPR016181">
    <property type="entry name" value="Acyl_CoA_acyltransferase"/>
</dbReference>
<gene>
    <name evidence="2" type="ORF">DSM106044_00038</name>
</gene>
<evidence type="ECO:0000313" key="2">
    <source>
        <dbReference type="EMBL" id="TLD03014.1"/>
    </source>
</evidence>
<protein>
    <recommendedName>
        <fullName evidence="1">N-acetyltransferase domain-containing protein</fullName>
    </recommendedName>
</protein>
<dbReference type="Gene3D" id="3.40.630.30">
    <property type="match status" value="1"/>
</dbReference>
<organism evidence="2 3">
    <name type="scientific">Robinsoniella peoriensis</name>
    <dbReference type="NCBI Taxonomy" id="180332"/>
    <lineage>
        <taxon>Bacteria</taxon>
        <taxon>Bacillati</taxon>
        <taxon>Bacillota</taxon>
        <taxon>Clostridia</taxon>
        <taxon>Lachnospirales</taxon>
        <taxon>Lachnospiraceae</taxon>
        <taxon>Robinsoniella</taxon>
    </lineage>
</organism>
<sequence>MEIRKSTPGDLDTLLQLYADARDFMAKNGNPSQWGNNYPSIELVSSDIAYGSSYVCIENGKIAGTFYFKEGEDLSYREIFDGRWLNEKPYGVIHRITSAAGTKGVASFCFQWCFQQCGNLKIDTHDDNLPMQKALKKNGFVRCGVIFLEDGSKRIAFQREI</sequence>
<evidence type="ECO:0000259" key="1">
    <source>
        <dbReference type="PROSITE" id="PS51186"/>
    </source>
</evidence>
<keyword evidence="3" id="KW-1185">Reference proteome</keyword>
<dbReference type="EMBL" id="QGQD01000001">
    <property type="protein sequence ID" value="TLD03014.1"/>
    <property type="molecule type" value="Genomic_DNA"/>
</dbReference>
<feature type="domain" description="N-acetyltransferase" evidence="1">
    <location>
        <begin position="1"/>
        <end position="161"/>
    </location>
</feature>
<accession>A0A4U8QF44</accession>
<name>A0A4U8QF44_9FIRM</name>
<evidence type="ECO:0000313" key="3">
    <source>
        <dbReference type="Proteomes" id="UP000306509"/>
    </source>
</evidence>
<proteinExistence type="predicted"/>
<reference evidence="2 3" key="1">
    <citation type="journal article" date="2019" name="Anaerobe">
        <title>Detection of Robinsoniella peoriensis in multiple bone samples of a trauma patient.</title>
        <authorList>
            <person name="Schrottner P."/>
            <person name="Hartwich K."/>
            <person name="Bunk B."/>
            <person name="Schober I."/>
            <person name="Helbig S."/>
            <person name="Rudolph W.W."/>
            <person name="Gunzer F."/>
        </authorList>
    </citation>
    <scope>NUCLEOTIDE SEQUENCE [LARGE SCALE GENOMIC DNA]</scope>
    <source>
        <strain evidence="2 3">DSM 106044</strain>
    </source>
</reference>
<dbReference type="RefSeq" id="WP_138001447.1">
    <property type="nucleotide sequence ID" value="NZ_QGQD01000001.1"/>
</dbReference>
<dbReference type="InterPro" id="IPR000182">
    <property type="entry name" value="GNAT_dom"/>
</dbReference>
<dbReference type="AlphaFoldDB" id="A0A4U8QF44"/>
<dbReference type="Proteomes" id="UP000306509">
    <property type="component" value="Unassembled WGS sequence"/>
</dbReference>
<dbReference type="PROSITE" id="PS51186">
    <property type="entry name" value="GNAT"/>
    <property type="match status" value="1"/>
</dbReference>